<feature type="compositionally biased region" description="Basic residues" evidence="1">
    <location>
        <begin position="27"/>
        <end position="38"/>
    </location>
</feature>
<evidence type="ECO:0000256" key="1">
    <source>
        <dbReference type="SAM" id="MobiDB-lite"/>
    </source>
</evidence>
<accession>A0A645E0S3</accession>
<feature type="region of interest" description="Disordered" evidence="1">
    <location>
        <begin position="89"/>
        <end position="113"/>
    </location>
</feature>
<dbReference type="AlphaFoldDB" id="A0A645E0S3"/>
<feature type="region of interest" description="Disordered" evidence="1">
    <location>
        <begin position="1"/>
        <end position="38"/>
    </location>
</feature>
<sequence length="149" mass="16697">MIRKRENAHETGCKKSPPVRLLPQQNAHHHPAPHSGHRHSAYLHFSAADGGSFPLAELFGHTEAGAPGSEHRVGDYGRACGISAQSHHEHFGHPGHQPAAHRGRRLSGGAQRNFKSLHGPLRLVFRGHFRHRRHQDYRLQRERGRAGLF</sequence>
<name>A0A645E0S3_9ZZZZ</name>
<proteinExistence type="predicted"/>
<dbReference type="EMBL" id="VSSQ01041083">
    <property type="protein sequence ID" value="MPM94453.1"/>
    <property type="molecule type" value="Genomic_DNA"/>
</dbReference>
<reference evidence="2" key="1">
    <citation type="submission" date="2019-08" db="EMBL/GenBank/DDBJ databases">
        <authorList>
            <person name="Kucharzyk K."/>
            <person name="Murdoch R.W."/>
            <person name="Higgins S."/>
            <person name="Loffler F."/>
        </authorList>
    </citation>
    <scope>NUCLEOTIDE SEQUENCE</scope>
</reference>
<feature type="compositionally biased region" description="Basic and acidic residues" evidence="1">
    <location>
        <begin position="1"/>
        <end position="13"/>
    </location>
</feature>
<evidence type="ECO:0000313" key="2">
    <source>
        <dbReference type="EMBL" id="MPM94453.1"/>
    </source>
</evidence>
<comment type="caution">
    <text evidence="2">The sequence shown here is derived from an EMBL/GenBank/DDBJ whole genome shotgun (WGS) entry which is preliminary data.</text>
</comment>
<organism evidence="2">
    <name type="scientific">bioreactor metagenome</name>
    <dbReference type="NCBI Taxonomy" id="1076179"/>
    <lineage>
        <taxon>unclassified sequences</taxon>
        <taxon>metagenomes</taxon>
        <taxon>ecological metagenomes</taxon>
    </lineage>
</organism>
<protein>
    <submittedName>
        <fullName evidence="2">Uncharacterized protein</fullName>
    </submittedName>
</protein>
<gene>
    <name evidence="2" type="ORF">SDC9_141599</name>
</gene>